<evidence type="ECO:0000256" key="1">
    <source>
        <dbReference type="SAM" id="MobiDB-lite"/>
    </source>
</evidence>
<name>A0A9P0YVB1_CUSEU</name>
<organism evidence="2 3">
    <name type="scientific">Cuscuta europaea</name>
    <name type="common">European dodder</name>
    <dbReference type="NCBI Taxonomy" id="41803"/>
    <lineage>
        <taxon>Eukaryota</taxon>
        <taxon>Viridiplantae</taxon>
        <taxon>Streptophyta</taxon>
        <taxon>Embryophyta</taxon>
        <taxon>Tracheophyta</taxon>
        <taxon>Spermatophyta</taxon>
        <taxon>Magnoliopsida</taxon>
        <taxon>eudicotyledons</taxon>
        <taxon>Gunneridae</taxon>
        <taxon>Pentapetalae</taxon>
        <taxon>asterids</taxon>
        <taxon>lamiids</taxon>
        <taxon>Solanales</taxon>
        <taxon>Convolvulaceae</taxon>
        <taxon>Cuscuteae</taxon>
        <taxon>Cuscuta</taxon>
        <taxon>Cuscuta subgen. Cuscuta</taxon>
    </lineage>
</organism>
<dbReference type="AlphaFoldDB" id="A0A9P0YVB1"/>
<sequence length="100" mass="11253">MIGIIQNRGRGLPITHCSNEPKRVILPIPPPPPPTNSAKTKERKKGSSETPFSHSQIRAKPKEVKVRNLKKKKEGKVGWLRYSRNFHRVERVAGVVAGVR</sequence>
<accession>A0A9P0YVB1</accession>
<evidence type="ECO:0000313" key="3">
    <source>
        <dbReference type="Proteomes" id="UP001152484"/>
    </source>
</evidence>
<dbReference type="Proteomes" id="UP001152484">
    <property type="component" value="Unassembled WGS sequence"/>
</dbReference>
<protein>
    <submittedName>
        <fullName evidence="2">Uncharacterized protein</fullName>
    </submittedName>
</protein>
<dbReference type="EMBL" id="CAMAPE010000010">
    <property type="protein sequence ID" value="CAH9076631.1"/>
    <property type="molecule type" value="Genomic_DNA"/>
</dbReference>
<reference evidence="2" key="1">
    <citation type="submission" date="2022-07" db="EMBL/GenBank/DDBJ databases">
        <authorList>
            <person name="Macas J."/>
            <person name="Novak P."/>
            <person name="Neumann P."/>
        </authorList>
    </citation>
    <scope>NUCLEOTIDE SEQUENCE</scope>
</reference>
<gene>
    <name evidence="2" type="ORF">CEURO_LOCUS5900</name>
</gene>
<keyword evidence="3" id="KW-1185">Reference proteome</keyword>
<feature type="region of interest" description="Disordered" evidence="1">
    <location>
        <begin position="21"/>
        <end position="62"/>
    </location>
</feature>
<proteinExistence type="predicted"/>
<comment type="caution">
    <text evidence="2">The sequence shown here is derived from an EMBL/GenBank/DDBJ whole genome shotgun (WGS) entry which is preliminary data.</text>
</comment>
<evidence type="ECO:0000313" key="2">
    <source>
        <dbReference type="EMBL" id="CAH9076631.1"/>
    </source>
</evidence>